<reference evidence="2" key="1">
    <citation type="submission" date="2021-01" db="EMBL/GenBank/DDBJ databases">
        <title>Whole genome shotgun sequence of Planosporangium mesophilum NBRC 109066.</title>
        <authorList>
            <person name="Komaki H."/>
            <person name="Tamura T."/>
        </authorList>
    </citation>
    <scope>NUCLEOTIDE SEQUENCE</scope>
    <source>
        <strain evidence="2">NBRC 109066</strain>
    </source>
</reference>
<gene>
    <name evidence="2" type="ORF">Pme01_22320</name>
</gene>
<dbReference type="PANTHER" id="PTHR30296">
    <property type="entry name" value="UNCHARACTERIZED PROTEIN YKGE"/>
    <property type="match status" value="1"/>
</dbReference>
<keyword evidence="3" id="KW-1185">Reference proteome</keyword>
<dbReference type="GO" id="GO:0005829">
    <property type="term" value="C:cytosol"/>
    <property type="evidence" value="ECO:0007669"/>
    <property type="project" value="TreeGrafter"/>
</dbReference>
<dbReference type="PANTHER" id="PTHR30296:SF0">
    <property type="entry name" value="LACTATE UTILIZATION PROTEIN A"/>
    <property type="match status" value="1"/>
</dbReference>
<protein>
    <submittedName>
        <fullName evidence="2">Fe-S oxidoreductase</fullName>
    </submittedName>
</protein>
<proteinExistence type="predicted"/>
<sequence>MGVSTVDNGRSETMPGTVALFVACVADLAYPGPPRACVEVLEAMGVSVELPAGQTCCGQPALNSGYPRQATTLARRWLATFARYDAVVTTSGSCLSTVHHAYPRLLHGAEREQAVALAARSWEFTQFVTDFGQGLTLRLDAEVTYHDSCHMLRTLGERSSPRELLSRIDGLTLVEMTDSGVCCGFGGTFAVKLPDVSVAMADHKLAQAGRTGARYLVSADPACLMHLQGRADVTRAGIRTRHIAELVSDALVRTEVRA</sequence>
<evidence type="ECO:0000313" key="2">
    <source>
        <dbReference type="EMBL" id="GII22635.1"/>
    </source>
</evidence>
<feature type="domain" description="Cysteine-rich" evidence="1">
    <location>
        <begin position="143"/>
        <end position="228"/>
    </location>
</feature>
<evidence type="ECO:0000259" key="1">
    <source>
        <dbReference type="Pfam" id="PF02754"/>
    </source>
</evidence>
<feature type="domain" description="Cysteine-rich" evidence="1">
    <location>
        <begin position="18"/>
        <end position="97"/>
    </location>
</feature>
<dbReference type="Proteomes" id="UP000599074">
    <property type="component" value="Unassembled WGS sequence"/>
</dbReference>
<comment type="caution">
    <text evidence="2">The sequence shown here is derived from an EMBL/GenBank/DDBJ whole genome shotgun (WGS) entry which is preliminary data.</text>
</comment>
<name>A0A8J3TJP9_9ACTN</name>
<dbReference type="InterPro" id="IPR004017">
    <property type="entry name" value="Cys_rich_dom"/>
</dbReference>
<dbReference type="GO" id="GO:0016491">
    <property type="term" value="F:oxidoreductase activity"/>
    <property type="evidence" value="ECO:0007669"/>
    <property type="project" value="UniProtKB-ARBA"/>
</dbReference>
<dbReference type="EMBL" id="BOON01000019">
    <property type="protein sequence ID" value="GII22635.1"/>
    <property type="molecule type" value="Genomic_DNA"/>
</dbReference>
<accession>A0A8J3TJP9</accession>
<dbReference type="Pfam" id="PF02754">
    <property type="entry name" value="CCG"/>
    <property type="match status" value="2"/>
</dbReference>
<evidence type="ECO:0000313" key="3">
    <source>
        <dbReference type="Proteomes" id="UP000599074"/>
    </source>
</evidence>
<organism evidence="2 3">
    <name type="scientific">Planosporangium mesophilum</name>
    <dbReference type="NCBI Taxonomy" id="689768"/>
    <lineage>
        <taxon>Bacteria</taxon>
        <taxon>Bacillati</taxon>
        <taxon>Actinomycetota</taxon>
        <taxon>Actinomycetes</taxon>
        <taxon>Micromonosporales</taxon>
        <taxon>Micromonosporaceae</taxon>
        <taxon>Planosporangium</taxon>
    </lineage>
</organism>
<dbReference type="AlphaFoldDB" id="A0A8J3TJP9"/>